<evidence type="ECO:0000256" key="14">
    <source>
        <dbReference type="PROSITE-ProRule" id="PRU00282"/>
    </source>
</evidence>
<feature type="transmembrane region" description="Helical" evidence="16">
    <location>
        <begin position="214"/>
        <end position="234"/>
    </location>
</feature>
<evidence type="ECO:0000256" key="9">
    <source>
        <dbReference type="ARBA" id="ARBA00022989"/>
    </source>
</evidence>
<dbReference type="InterPro" id="IPR002067">
    <property type="entry name" value="MCP"/>
</dbReference>
<evidence type="ECO:0000256" key="4">
    <source>
        <dbReference type="ARBA" id="ARBA00022448"/>
    </source>
</evidence>
<dbReference type="PANTHER" id="PTHR45635">
    <property type="entry name" value="ADP,ATP CARRIER PROTEIN 1-RELATED-RELATED"/>
    <property type="match status" value="1"/>
</dbReference>
<dbReference type="PRINTS" id="PR00927">
    <property type="entry name" value="ADPTRNSLCASE"/>
</dbReference>
<feature type="repeat" description="Solcar" evidence="14">
    <location>
        <begin position="10"/>
        <end position="102"/>
    </location>
</feature>
<dbReference type="WBParaSite" id="DME_0001061001-mRNA-1">
    <property type="protein sequence ID" value="DME_0001061001-mRNA-1"/>
    <property type="gene ID" value="DME_0001061001"/>
</dbReference>
<evidence type="ECO:0000256" key="1">
    <source>
        <dbReference type="ARBA" id="ARBA00004448"/>
    </source>
</evidence>
<evidence type="ECO:0000256" key="11">
    <source>
        <dbReference type="ARBA" id="ARBA00023136"/>
    </source>
</evidence>
<evidence type="ECO:0000256" key="2">
    <source>
        <dbReference type="ARBA" id="ARBA00006375"/>
    </source>
</evidence>
<dbReference type="GO" id="GO:0005743">
    <property type="term" value="C:mitochondrial inner membrane"/>
    <property type="evidence" value="ECO:0007669"/>
    <property type="project" value="UniProtKB-SubCell"/>
</dbReference>
<dbReference type="GO" id="GO:1990544">
    <property type="term" value="P:mitochondrial ATP transmembrane transport"/>
    <property type="evidence" value="ECO:0007669"/>
    <property type="project" value="InterPro"/>
</dbReference>
<evidence type="ECO:0000313" key="20">
    <source>
        <dbReference type="WBParaSite" id="DME_0001061001-mRNA-1"/>
    </source>
</evidence>
<comment type="function">
    <text evidence="13">ADP:ATP antiporter that mediates import of ADP into the mitochondrial matrix for ATP synthesis, and export of ATP out to fuel the cell. Cycles between the cytoplasmic-open state (c-state) and the matrix-open state (m-state): operates by the alternating access mechanism with a single substrate-binding site intermittently exposed to either the cytosolic (c-state) or matrix (m-state) side of the inner mitochondrial membrane.</text>
</comment>
<dbReference type="EMBL" id="UYYG01000255">
    <property type="protein sequence ID" value="VDN54062.1"/>
    <property type="molecule type" value="Genomic_DNA"/>
</dbReference>
<accession>A0A0N4URD5</accession>
<organism evidence="18 20">
    <name type="scientific">Dracunculus medinensis</name>
    <name type="common">Guinea worm</name>
    <dbReference type="NCBI Taxonomy" id="318479"/>
    <lineage>
        <taxon>Eukaryota</taxon>
        <taxon>Metazoa</taxon>
        <taxon>Ecdysozoa</taxon>
        <taxon>Nematoda</taxon>
        <taxon>Chromadorea</taxon>
        <taxon>Rhabditida</taxon>
        <taxon>Spirurina</taxon>
        <taxon>Dracunculoidea</taxon>
        <taxon>Dracunculidae</taxon>
        <taxon>Dracunculus</taxon>
    </lineage>
</organism>
<evidence type="ECO:0000256" key="15">
    <source>
        <dbReference type="RuleBase" id="RU000488"/>
    </source>
</evidence>
<evidence type="ECO:0000256" key="16">
    <source>
        <dbReference type="RuleBase" id="RU368008"/>
    </source>
</evidence>
<feature type="repeat" description="Solcar" evidence="14">
    <location>
        <begin position="115"/>
        <end position="204"/>
    </location>
</feature>
<evidence type="ECO:0000256" key="6">
    <source>
        <dbReference type="ARBA" id="ARBA00022692"/>
    </source>
</evidence>
<protein>
    <recommendedName>
        <fullName evidence="16">ADP/ATP translocase</fullName>
    </recommendedName>
    <alternativeName>
        <fullName evidence="16">ADP,ATP carrier protein</fullName>
    </alternativeName>
</protein>
<gene>
    <name evidence="17" type="ORF">DME_LOCUS4035</name>
</gene>
<comment type="subcellular location">
    <subcellularLocation>
        <location evidence="16">Membrane</location>
        <topology evidence="16">Multi-pass membrane protein</topology>
    </subcellularLocation>
    <subcellularLocation>
        <location evidence="1">Mitochondrion inner membrane</location>
        <topology evidence="1">Multi-pass membrane protein</topology>
    </subcellularLocation>
</comment>
<feature type="transmembrane region" description="Helical" evidence="16">
    <location>
        <begin position="175"/>
        <end position="194"/>
    </location>
</feature>
<reference evidence="20" key="1">
    <citation type="submission" date="2017-02" db="UniProtKB">
        <authorList>
            <consortium name="WormBaseParasite"/>
        </authorList>
    </citation>
    <scope>IDENTIFICATION</scope>
</reference>
<dbReference type="PRINTS" id="PR00926">
    <property type="entry name" value="MITOCARRIER"/>
</dbReference>
<keyword evidence="5" id="KW-0050">Antiport</keyword>
<evidence type="ECO:0000256" key="13">
    <source>
        <dbReference type="ARBA" id="ARBA00045250"/>
    </source>
</evidence>
<evidence type="ECO:0000313" key="18">
    <source>
        <dbReference type="Proteomes" id="UP000038040"/>
    </source>
</evidence>
<dbReference type="SUPFAM" id="SSF103506">
    <property type="entry name" value="Mitochondrial carrier"/>
    <property type="match status" value="1"/>
</dbReference>
<dbReference type="GO" id="GO:0005471">
    <property type="term" value="F:ATP:ADP antiporter activity"/>
    <property type="evidence" value="ECO:0007669"/>
    <property type="project" value="UniProtKB-UniRule"/>
</dbReference>
<dbReference type="Proteomes" id="UP000038040">
    <property type="component" value="Unplaced"/>
</dbReference>
<comment type="caution">
    <text evidence="16">Lacks conserved residue(s) required for the propagation of feature annotation.</text>
</comment>
<evidence type="ECO:0000313" key="19">
    <source>
        <dbReference type="Proteomes" id="UP000274756"/>
    </source>
</evidence>
<dbReference type="InterPro" id="IPR023395">
    <property type="entry name" value="MCP_dom_sf"/>
</dbReference>
<dbReference type="GO" id="GO:0140021">
    <property type="term" value="P:mitochondrial ADP transmembrane transport"/>
    <property type="evidence" value="ECO:0007669"/>
    <property type="project" value="InterPro"/>
</dbReference>
<dbReference type="GO" id="GO:1901029">
    <property type="term" value="P:negative regulation of mitochondrial outer membrane permeabilization involved in apoptotic signaling pathway"/>
    <property type="evidence" value="ECO:0007669"/>
    <property type="project" value="TreeGrafter"/>
</dbReference>
<dbReference type="FunFam" id="1.50.40.10:FF:000002">
    <property type="entry name" value="Putative ADP/ATP translocase 2-like"/>
    <property type="match status" value="1"/>
</dbReference>
<dbReference type="InterPro" id="IPR002113">
    <property type="entry name" value="ADT_euk_type"/>
</dbReference>
<feature type="repeat" description="Solcar" evidence="14">
    <location>
        <begin position="208"/>
        <end position="298"/>
    </location>
</feature>
<keyword evidence="10" id="KW-0496">Mitochondrion</keyword>
<keyword evidence="6 14" id="KW-0812">Transmembrane</keyword>
<sequence length="299" mass="33260">MADTKKFDAKKFLIDLASGGTAAAVSKTAVAPIERVKLLLQVQHASATISAEKRYKGIFDVLIRVPKEQGFLSLWRGNFANVIRYFPTQALNFAFKDTYKKWFVAGIDKDKQFWRFFGGNLLSGGAAGATSLCFVYPLDFARTRLAVDVGKGAGREFKGLSDCLIKVFKSDGPIGLYRGFFVSVQGIIIYRAAYFGLFDTIKIFFSSEKKLNFFAAWAIAQVVTVGSGILSYPWDTVRRRMMMQSGRKDILYKNTWDCAMKIIKNEGAPALFKGALSNIFRGTGGALVLAIYDEIQKFL</sequence>
<dbReference type="Pfam" id="PF00153">
    <property type="entry name" value="Mito_carr"/>
    <property type="match status" value="3"/>
</dbReference>
<keyword evidence="11 14" id="KW-0472">Membrane</keyword>
<reference evidence="17 19" key="2">
    <citation type="submission" date="2018-11" db="EMBL/GenBank/DDBJ databases">
        <authorList>
            <consortium name="Pathogen Informatics"/>
        </authorList>
    </citation>
    <scope>NUCLEOTIDE SEQUENCE [LARGE SCALE GENOMIC DNA]</scope>
</reference>
<comment type="function">
    <text evidence="16">Catalyzes the exchange of ADP and ATP across the membrane.</text>
</comment>
<dbReference type="OrthoDB" id="270584at2759"/>
<evidence type="ECO:0000256" key="7">
    <source>
        <dbReference type="ARBA" id="ARBA00022737"/>
    </source>
</evidence>
<dbReference type="InterPro" id="IPR018108">
    <property type="entry name" value="MCP_transmembrane"/>
</dbReference>
<dbReference type="Proteomes" id="UP000274756">
    <property type="component" value="Unassembled WGS sequence"/>
</dbReference>
<keyword evidence="8" id="KW-0999">Mitochondrion inner membrane</keyword>
<keyword evidence="9 16" id="KW-1133">Transmembrane helix</keyword>
<dbReference type="PROSITE" id="PS50920">
    <property type="entry name" value="SOLCAR"/>
    <property type="match status" value="3"/>
</dbReference>
<comment type="catalytic activity">
    <reaction evidence="12">
        <text>ADP(in) + ATP(out) = ADP(out) + ATP(in)</text>
        <dbReference type="Rhea" id="RHEA:34999"/>
        <dbReference type="ChEBI" id="CHEBI:30616"/>
        <dbReference type="ChEBI" id="CHEBI:456216"/>
    </reaction>
    <physiologicalReaction direction="left-to-right" evidence="12">
        <dbReference type="Rhea" id="RHEA:35000"/>
    </physiologicalReaction>
</comment>
<evidence type="ECO:0000256" key="3">
    <source>
        <dbReference type="ARBA" id="ARBA00011245"/>
    </source>
</evidence>
<comment type="subunit">
    <text evidence="3 16">Monomer.</text>
</comment>
<name>A0A0N4URD5_DRAME</name>
<evidence type="ECO:0000313" key="17">
    <source>
        <dbReference type="EMBL" id="VDN54062.1"/>
    </source>
</evidence>
<dbReference type="AlphaFoldDB" id="A0A0N4URD5"/>
<dbReference type="Gene3D" id="1.50.40.10">
    <property type="entry name" value="Mitochondrial carrier domain"/>
    <property type="match status" value="1"/>
</dbReference>
<dbReference type="PANTHER" id="PTHR45635:SF14">
    <property type="entry name" value="ADP_ATP TRANSLOCASE"/>
    <property type="match status" value="1"/>
</dbReference>
<evidence type="ECO:0000256" key="8">
    <source>
        <dbReference type="ARBA" id="ARBA00022792"/>
    </source>
</evidence>
<evidence type="ECO:0000256" key="5">
    <source>
        <dbReference type="ARBA" id="ARBA00022449"/>
    </source>
</evidence>
<keyword evidence="19" id="KW-1185">Reference proteome</keyword>
<comment type="similarity">
    <text evidence="2 15">Belongs to the mitochondrial carrier (TC 2.A.29) family.</text>
</comment>
<evidence type="ECO:0000256" key="12">
    <source>
        <dbReference type="ARBA" id="ARBA00024143"/>
    </source>
</evidence>
<keyword evidence="7" id="KW-0677">Repeat</keyword>
<keyword evidence="4 15" id="KW-0813">Transport</keyword>
<proteinExistence type="inferred from homology"/>
<evidence type="ECO:0000256" key="10">
    <source>
        <dbReference type="ARBA" id="ARBA00023128"/>
    </source>
</evidence>
<dbReference type="STRING" id="318479.A0A0N4URD5"/>